<organism evidence="1 2">
    <name type="scientific">Pararge aegeria aegeria</name>
    <dbReference type="NCBI Taxonomy" id="348720"/>
    <lineage>
        <taxon>Eukaryota</taxon>
        <taxon>Metazoa</taxon>
        <taxon>Ecdysozoa</taxon>
        <taxon>Arthropoda</taxon>
        <taxon>Hexapoda</taxon>
        <taxon>Insecta</taxon>
        <taxon>Pterygota</taxon>
        <taxon>Neoptera</taxon>
        <taxon>Endopterygota</taxon>
        <taxon>Lepidoptera</taxon>
        <taxon>Glossata</taxon>
        <taxon>Ditrysia</taxon>
        <taxon>Papilionoidea</taxon>
        <taxon>Nymphalidae</taxon>
        <taxon>Satyrinae</taxon>
        <taxon>Satyrini</taxon>
        <taxon>Parargina</taxon>
        <taxon>Pararge</taxon>
    </lineage>
</organism>
<dbReference type="AlphaFoldDB" id="A0A8S4QF78"/>
<evidence type="ECO:0000313" key="2">
    <source>
        <dbReference type="Proteomes" id="UP000838756"/>
    </source>
</evidence>
<comment type="caution">
    <text evidence="1">The sequence shown here is derived from an EMBL/GenBank/DDBJ whole genome shotgun (WGS) entry which is preliminary data.</text>
</comment>
<gene>
    <name evidence="1" type="primary">jg14455</name>
    <name evidence="1" type="ORF">PAEG_LOCUS957</name>
</gene>
<proteinExistence type="predicted"/>
<dbReference type="Proteomes" id="UP000838756">
    <property type="component" value="Unassembled WGS sequence"/>
</dbReference>
<name>A0A8S4QF78_9NEOP</name>
<keyword evidence="2" id="KW-1185">Reference proteome</keyword>
<sequence length="103" mass="12026">MTYGSELRAMRGVCLRYQVRNEEIRRSTRVTGIALRVAKLNRRTLWSQGAEWRPRTDYRSVGTPPTRWTDDIKRVAGSRCTQAGYFPLNKEHITKYSIFLCSI</sequence>
<evidence type="ECO:0000313" key="1">
    <source>
        <dbReference type="EMBL" id="CAH2208341.1"/>
    </source>
</evidence>
<accession>A0A8S4QF78</accession>
<dbReference type="OrthoDB" id="407509at2759"/>
<reference evidence="1" key="1">
    <citation type="submission" date="2022-03" db="EMBL/GenBank/DDBJ databases">
        <authorList>
            <person name="Lindestad O."/>
        </authorList>
    </citation>
    <scope>NUCLEOTIDE SEQUENCE</scope>
</reference>
<protein>
    <submittedName>
        <fullName evidence="1">Jg14455 protein</fullName>
    </submittedName>
</protein>
<dbReference type="EMBL" id="CAKXAJ010003189">
    <property type="protein sequence ID" value="CAH2208341.1"/>
    <property type="molecule type" value="Genomic_DNA"/>
</dbReference>